<dbReference type="PANTHER" id="PTHR33376:SF5">
    <property type="entry name" value="EXTRACYTOPLASMIC SOLUTE RECEPTOR PROTEIN"/>
    <property type="match status" value="1"/>
</dbReference>
<keyword evidence="4" id="KW-1185">Reference proteome</keyword>
<protein>
    <submittedName>
        <fullName evidence="3">TRAP-type mannitol/chloroaromatic compound transport system substrate-binding protein</fullName>
    </submittedName>
</protein>
<evidence type="ECO:0000313" key="3">
    <source>
        <dbReference type="EMBL" id="NIJ56514.1"/>
    </source>
</evidence>
<dbReference type="PANTHER" id="PTHR33376">
    <property type="match status" value="1"/>
</dbReference>
<dbReference type="EMBL" id="JAASQI010000001">
    <property type="protein sequence ID" value="NIJ56514.1"/>
    <property type="molecule type" value="Genomic_DNA"/>
</dbReference>
<proteinExistence type="predicted"/>
<dbReference type="Proteomes" id="UP001429580">
    <property type="component" value="Unassembled WGS sequence"/>
</dbReference>
<keyword evidence="1 2" id="KW-0732">Signal</keyword>
<dbReference type="InterPro" id="IPR018389">
    <property type="entry name" value="DctP_fam"/>
</dbReference>
<evidence type="ECO:0000256" key="1">
    <source>
        <dbReference type="ARBA" id="ARBA00022729"/>
    </source>
</evidence>
<evidence type="ECO:0000256" key="2">
    <source>
        <dbReference type="SAM" id="SignalP"/>
    </source>
</evidence>
<organism evidence="3 4">
    <name type="scientific">Pseudochelatococcus lubricantis</name>
    <dbReference type="NCBI Taxonomy" id="1538102"/>
    <lineage>
        <taxon>Bacteria</taxon>
        <taxon>Pseudomonadati</taxon>
        <taxon>Pseudomonadota</taxon>
        <taxon>Alphaproteobacteria</taxon>
        <taxon>Hyphomicrobiales</taxon>
        <taxon>Chelatococcaceae</taxon>
        <taxon>Pseudochelatococcus</taxon>
    </lineage>
</organism>
<feature type="chain" id="PRO_5046049974" evidence="2">
    <location>
        <begin position="27"/>
        <end position="365"/>
    </location>
</feature>
<dbReference type="Pfam" id="PF03480">
    <property type="entry name" value="DctP"/>
    <property type="match status" value="1"/>
</dbReference>
<evidence type="ECO:0000313" key="4">
    <source>
        <dbReference type="Proteomes" id="UP001429580"/>
    </source>
</evidence>
<comment type="caution">
    <text evidence="3">The sequence shown here is derived from an EMBL/GenBank/DDBJ whole genome shotgun (WGS) entry which is preliminary data.</text>
</comment>
<dbReference type="PROSITE" id="PS51318">
    <property type="entry name" value="TAT"/>
    <property type="match status" value="1"/>
</dbReference>
<dbReference type="Gene3D" id="3.40.190.170">
    <property type="entry name" value="Bacterial extracellular solute-binding protein, family 7"/>
    <property type="match status" value="1"/>
</dbReference>
<dbReference type="Gene3D" id="3.40.190.10">
    <property type="entry name" value="Periplasmic binding protein-like II"/>
    <property type="match status" value="1"/>
</dbReference>
<feature type="signal peptide" evidence="2">
    <location>
        <begin position="1"/>
        <end position="26"/>
    </location>
</feature>
<accession>A0ABX0UXA8</accession>
<reference evidence="3 4" key="1">
    <citation type="submission" date="2020-03" db="EMBL/GenBank/DDBJ databases">
        <title>Genomic Encyclopedia of Type Strains, Phase IV (KMG-IV): sequencing the most valuable type-strain genomes for metagenomic binning, comparative biology and taxonomic classification.</title>
        <authorList>
            <person name="Goeker M."/>
        </authorList>
    </citation>
    <scope>NUCLEOTIDE SEQUENCE [LARGE SCALE GENOMIC DNA]</scope>
    <source>
        <strain evidence="3 4">DSM 103870</strain>
    </source>
</reference>
<sequence>MKRRQFLRVGGLAAAAGAVAPALASAQTPDAKADTPVIWQLASDFPDALDIPRSGVETLASALADITDGAFRIEPARDDKRKTPALDAAREGRVQIAYTTTALYVERDPVFAIGAGLPFGPNARQFNAWLLHQHGLDLLNDSYRPHGLRVLPGGNTGALTGGWFTKEIGSVADFAGLRVSVPGLGGPMLARFGALPQTLFPTDLAAAFQQSRLDVALWSGPHDDERLRLHKSAPFYYYPGWQGASQLSFLVNADAWNALAKPHQAALTAAAARTHDMVQAAYDARNSPAIKRLVAGGAKLKPMPQTVLTELLKATDSLAENLGASNAAFRTLYDSVRLFRTDTYLWWQVAEYTYDNFMIRARAQG</sequence>
<gene>
    <name evidence="3" type="ORF">FHS82_000327</name>
</gene>
<dbReference type="InterPro" id="IPR038404">
    <property type="entry name" value="TRAP_DctP_sf"/>
</dbReference>
<name>A0ABX0UXA8_9HYPH</name>
<dbReference type="RefSeq" id="WP_166948060.1">
    <property type="nucleotide sequence ID" value="NZ_JAASQI010000001.1"/>
</dbReference>
<dbReference type="InterPro" id="IPR006311">
    <property type="entry name" value="TAT_signal"/>
</dbReference>